<dbReference type="Proteomes" id="UP000078200">
    <property type="component" value="Unassembled WGS sequence"/>
</dbReference>
<organism evidence="1 2">
    <name type="scientific">Glossina austeni</name>
    <name type="common">Savannah tsetse fly</name>
    <dbReference type="NCBI Taxonomy" id="7395"/>
    <lineage>
        <taxon>Eukaryota</taxon>
        <taxon>Metazoa</taxon>
        <taxon>Ecdysozoa</taxon>
        <taxon>Arthropoda</taxon>
        <taxon>Hexapoda</taxon>
        <taxon>Insecta</taxon>
        <taxon>Pterygota</taxon>
        <taxon>Neoptera</taxon>
        <taxon>Endopterygota</taxon>
        <taxon>Diptera</taxon>
        <taxon>Brachycera</taxon>
        <taxon>Muscomorpha</taxon>
        <taxon>Hippoboscoidea</taxon>
        <taxon>Glossinidae</taxon>
        <taxon>Glossina</taxon>
    </lineage>
</organism>
<name>A0A1A9US84_GLOAU</name>
<dbReference type="AlphaFoldDB" id="A0A1A9US84"/>
<reference evidence="1" key="1">
    <citation type="submission" date="2020-05" db="UniProtKB">
        <authorList>
            <consortium name="EnsemblMetazoa"/>
        </authorList>
    </citation>
    <scope>IDENTIFICATION</scope>
    <source>
        <strain evidence="1">TTRI</strain>
    </source>
</reference>
<dbReference type="VEuPathDB" id="VectorBase:GAUT013625"/>
<sequence length="180" mass="20302">MTPIIRARGDIEPRECSTLLDMCTQPECVRKVQKPFLKVIHLRSSDASIPELRDGSRSFVASTVAASRKVQQYSGYQSEPEPAKDTDYSTIKYRTTNPQRLVSVSSNVNLRNTTSNNNSLHGLTSDPIKSGYGTYKNQPGRIENYITGHSSISEKEKKKWWDEVMDIFNNVVCINTLVEV</sequence>
<keyword evidence="2" id="KW-1185">Reference proteome</keyword>
<dbReference type="EnsemblMetazoa" id="GAUT013625-RA">
    <property type="protein sequence ID" value="GAUT013625-PA"/>
    <property type="gene ID" value="GAUT013625"/>
</dbReference>
<evidence type="ECO:0000313" key="2">
    <source>
        <dbReference type="Proteomes" id="UP000078200"/>
    </source>
</evidence>
<accession>A0A1A9US84</accession>
<protein>
    <submittedName>
        <fullName evidence="1">Uncharacterized protein</fullName>
    </submittedName>
</protein>
<evidence type="ECO:0000313" key="1">
    <source>
        <dbReference type="EnsemblMetazoa" id="GAUT013625-PA"/>
    </source>
</evidence>
<proteinExistence type="predicted"/>
<dbReference type="STRING" id="7395.A0A1A9US84"/>